<evidence type="ECO:0000256" key="1">
    <source>
        <dbReference type="SAM" id="MobiDB-lite"/>
    </source>
</evidence>
<dbReference type="HOGENOM" id="CLU_806259_0_0_0"/>
<dbReference type="EnsemblBacteria" id="CAD75896">
    <property type="protein sequence ID" value="CAD75896"/>
    <property type="gene ID" value="RB8742"/>
</dbReference>
<protein>
    <submittedName>
        <fullName evidence="2">Uncharacterized protein</fullName>
    </submittedName>
</protein>
<reference evidence="2 3" key="1">
    <citation type="journal article" date="2003" name="Proc. Natl. Acad. Sci. U.S.A.">
        <title>Complete genome sequence of the marine planctomycete Pirellula sp. strain 1.</title>
        <authorList>
            <person name="Gloeckner F.O."/>
            <person name="Kube M."/>
            <person name="Bauer M."/>
            <person name="Teeling H."/>
            <person name="Lombardot T."/>
            <person name="Ludwig W."/>
            <person name="Gade D."/>
            <person name="Beck A."/>
            <person name="Borzym K."/>
            <person name="Heitmann K."/>
            <person name="Rabus R."/>
            <person name="Schlesner H."/>
            <person name="Amann R."/>
            <person name="Reinhardt R."/>
        </authorList>
    </citation>
    <scope>NUCLEOTIDE SEQUENCE [LARGE SCALE GENOMIC DNA]</scope>
    <source>
        <strain evidence="3">DSM 10527 / NCIMB 13988 / SH1</strain>
    </source>
</reference>
<name>Q7UMM0_RHOBA</name>
<evidence type="ECO:0000313" key="3">
    <source>
        <dbReference type="Proteomes" id="UP000001025"/>
    </source>
</evidence>
<gene>
    <name evidence="2" type="ordered locus">RB8742</name>
</gene>
<dbReference type="EMBL" id="BX294148">
    <property type="protein sequence ID" value="CAD75896.1"/>
    <property type="molecule type" value="Genomic_DNA"/>
</dbReference>
<dbReference type="eggNOG" id="ENOG5033JR8">
    <property type="taxonomic scope" value="Bacteria"/>
</dbReference>
<dbReference type="AlphaFoldDB" id="Q7UMM0"/>
<keyword evidence="3" id="KW-1185">Reference proteome</keyword>
<proteinExistence type="predicted"/>
<evidence type="ECO:0000313" key="2">
    <source>
        <dbReference type="EMBL" id="CAD75896.1"/>
    </source>
</evidence>
<dbReference type="Proteomes" id="UP000001025">
    <property type="component" value="Chromosome"/>
</dbReference>
<dbReference type="STRING" id="243090.RB8742"/>
<dbReference type="KEGG" id="rba:RB8742"/>
<dbReference type="OrthoDB" id="282164at2"/>
<accession>Q7UMM0</accession>
<feature type="region of interest" description="Disordered" evidence="1">
    <location>
        <begin position="232"/>
        <end position="255"/>
    </location>
</feature>
<sequence length="344" mass="37686">MRNWNDGSRNTSKRTETVKLQWIPSTTLSLLRMVQWISWQRDLKDASLQKAIQPTVQSVCTRLVNASIDPAVIWEHLIDEAIAQDNDVELSPALCEIALIRGGHSDLQSDQIAMAIHRGLETCRRAFTARSPRLADQLRLRYAPLKQAYESYGPGLVRSVGKAIWNGSPPTDWWPSRVSVHAVQPIANGAAGASSQQASVWIEAVLTDMDPDVPEWLRLVYQLTCMAISSHTRTHNSSSGTRTSSDTATGEAGTSSELPWTTAIVPLILSKAADSGMIPSNRFPLAKALSMWQPELPSAKAPIVERWWEQVGLTGQPTPIALKQLAAALSAHNSSDPSTNFHTA</sequence>
<dbReference type="PATRIC" id="fig|243090.15.peg.4194"/>
<dbReference type="InParanoid" id="Q7UMM0"/>
<organism evidence="2 3">
    <name type="scientific">Rhodopirellula baltica (strain DSM 10527 / NCIMB 13988 / SH1)</name>
    <dbReference type="NCBI Taxonomy" id="243090"/>
    <lineage>
        <taxon>Bacteria</taxon>
        <taxon>Pseudomonadati</taxon>
        <taxon>Planctomycetota</taxon>
        <taxon>Planctomycetia</taxon>
        <taxon>Pirellulales</taxon>
        <taxon>Pirellulaceae</taxon>
        <taxon>Rhodopirellula</taxon>
    </lineage>
</organism>